<comment type="caution">
    <text evidence="2">The sequence shown here is derived from an EMBL/GenBank/DDBJ whole genome shotgun (WGS) entry which is preliminary data.</text>
</comment>
<dbReference type="EMBL" id="LAZR01039831">
    <property type="protein sequence ID" value="KKL16012.1"/>
    <property type="molecule type" value="Genomic_DNA"/>
</dbReference>
<name>A0A0F9BQ99_9ZZZZ</name>
<keyword evidence="1" id="KW-0175">Coiled coil</keyword>
<proteinExistence type="predicted"/>
<dbReference type="AlphaFoldDB" id="A0A0F9BQ99"/>
<evidence type="ECO:0000256" key="1">
    <source>
        <dbReference type="SAM" id="Coils"/>
    </source>
</evidence>
<reference evidence="2" key="1">
    <citation type="journal article" date="2015" name="Nature">
        <title>Complex archaea that bridge the gap between prokaryotes and eukaryotes.</title>
        <authorList>
            <person name="Spang A."/>
            <person name="Saw J.H."/>
            <person name="Jorgensen S.L."/>
            <person name="Zaremba-Niedzwiedzka K."/>
            <person name="Martijn J."/>
            <person name="Lind A.E."/>
            <person name="van Eijk R."/>
            <person name="Schleper C."/>
            <person name="Guy L."/>
            <person name="Ettema T.J."/>
        </authorList>
    </citation>
    <scope>NUCLEOTIDE SEQUENCE</scope>
</reference>
<evidence type="ECO:0000313" key="2">
    <source>
        <dbReference type="EMBL" id="KKL16012.1"/>
    </source>
</evidence>
<gene>
    <name evidence="2" type="ORF">LCGC14_2499850</name>
</gene>
<organism evidence="2">
    <name type="scientific">marine sediment metagenome</name>
    <dbReference type="NCBI Taxonomy" id="412755"/>
    <lineage>
        <taxon>unclassified sequences</taxon>
        <taxon>metagenomes</taxon>
        <taxon>ecological metagenomes</taxon>
    </lineage>
</organism>
<feature type="coiled-coil region" evidence="1">
    <location>
        <begin position="33"/>
        <end position="60"/>
    </location>
</feature>
<accession>A0A0F9BQ99</accession>
<sequence>MSKDFKIEWIPTLLEHLASDSNLDSEVIADIRSAQALLAKKNLKDQKKKEKKKKKSLKRKSDFKTLNHTVLARSLPSNVCLRAMKATLGSLADDYGLGELHYQNYNVMDNGTYCFNIGGMCPIHKREHDGGARLWQIKQHPKKDYSIIKCWKQDNRFMKTPPFALF</sequence>
<protein>
    <submittedName>
        <fullName evidence="2">Uncharacterized protein</fullName>
    </submittedName>
</protein>